<proteinExistence type="predicted"/>
<protein>
    <submittedName>
        <fullName evidence="1">Uncharacterized protein</fullName>
    </submittedName>
</protein>
<accession>A0A0G1D381</accession>
<sequence length="45" mass="5140">MIHNEIDALIDAIMTYVDTSTIRNAVFIICEGTEKEKCPYLFIFG</sequence>
<organism evidence="1 2">
    <name type="scientific">Candidatus Collierbacteria bacterium GW2011_GWC2_43_12</name>
    <dbReference type="NCBI Taxonomy" id="1618390"/>
    <lineage>
        <taxon>Bacteria</taxon>
        <taxon>Candidatus Collieribacteriota</taxon>
    </lineage>
</organism>
<name>A0A0G1D381_9BACT</name>
<dbReference type="Proteomes" id="UP000033980">
    <property type="component" value="Unassembled WGS sequence"/>
</dbReference>
<dbReference type="AlphaFoldDB" id="A0A0G1D381"/>
<dbReference type="EMBL" id="LCFK01000051">
    <property type="protein sequence ID" value="KKS92122.1"/>
    <property type="molecule type" value="Genomic_DNA"/>
</dbReference>
<comment type="caution">
    <text evidence="1">The sequence shown here is derived from an EMBL/GenBank/DDBJ whole genome shotgun (WGS) entry which is preliminary data.</text>
</comment>
<gene>
    <name evidence="1" type="ORF">UV68_C0051G0003</name>
</gene>
<reference evidence="1 2" key="1">
    <citation type="journal article" date="2015" name="Nature">
        <title>rRNA introns, odd ribosomes, and small enigmatic genomes across a large radiation of phyla.</title>
        <authorList>
            <person name="Brown C.T."/>
            <person name="Hug L.A."/>
            <person name="Thomas B.C."/>
            <person name="Sharon I."/>
            <person name="Castelle C.J."/>
            <person name="Singh A."/>
            <person name="Wilkins M.J."/>
            <person name="Williams K.H."/>
            <person name="Banfield J.F."/>
        </authorList>
    </citation>
    <scope>NUCLEOTIDE SEQUENCE [LARGE SCALE GENOMIC DNA]</scope>
</reference>
<evidence type="ECO:0000313" key="2">
    <source>
        <dbReference type="Proteomes" id="UP000033980"/>
    </source>
</evidence>
<evidence type="ECO:0000313" key="1">
    <source>
        <dbReference type="EMBL" id="KKS92122.1"/>
    </source>
</evidence>